<gene>
    <name evidence="5" type="ORF">K1I37_09595</name>
</gene>
<proteinExistence type="predicted"/>
<dbReference type="PRINTS" id="PR00032">
    <property type="entry name" value="HTHARAC"/>
</dbReference>
<dbReference type="EMBL" id="CP080467">
    <property type="protein sequence ID" value="UNO50658.1"/>
    <property type="molecule type" value="Genomic_DNA"/>
</dbReference>
<dbReference type="OrthoDB" id="9802228at2"/>
<evidence type="ECO:0000313" key="6">
    <source>
        <dbReference type="Proteomes" id="UP000829401"/>
    </source>
</evidence>
<keyword evidence="4" id="KW-0597">Phosphoprotein</keyword>
<accession>T0CXB5</accession>
<keyword evidence="6" id="KW-1185">Reference proteome</keyword>
<dbReference type="GO" id="GO:0000160">
    <property type="term" value="P:phosphorelay signal transduction system"/>
    <property type="evidence" value="ECO:0007669"/>
    <property type="project" value="InterPro"/>
</dbReference>
<dbReference type="STRING" id="1356854.N007_16075"/>
<dbReference type="PANTHER" id="PTHR43280">
    <property type="entry name" value="ARAC-FAMILY TRANSCRIPTIONAL REGULATOR"/>
    <property type="match status" value="1"/>
</dbReference>
<accession>A0A9E6ZJR2</accession>
<keyword evidence="1" id="KW-0805">Transcription regulation</keyword>
<dbReference type="SMART" id="SM00342">
    <property type="entry name" value="HTH_ARAC"/>
    <property type="match status" value="1"/>
</dbReference>
<dbReference type="PROSITE" id="PS50110">
    <property type="entry name" value="RESPONSE_REGULATORY"/>
    <property type="match status" value="1"/>
</dbReference>
<sequence length="272" mass="30439">MSDILIVDDDATSRREICSLLSEGEYNYLRVCEADTAQRGLLLARQVHPSIILLDLSLPDMDGIEFGKKVVAQHPQIHVVVCSHLKMFEMVYEAINAGFSGYLLKPVVKAVLFSMLGRLIQSKLMKDAGDVTERGIRPQTDDAVDFGNPIDSAIAYIAKHFSEPISLQDVAERVYLSPSHFSRLFKAETGTTFIDYLTNYRIQKSKILLRVTSLPVEIIANNTGFSNASYFSTTFKRLEGRTPTEYRHLLMALKNREAVNSTKKQSSSGVNI</sequence>
<name>T0CXB5_ALIAG</name>
<dbReference type="SMART" id="SM00448">
    <property type="entry name" value="REC"/>
    <property type="match status" value="1"/>
</dbReference>
<evidence type="ECO:0000256" key="3">
    <source>
        <dbReference type="ARBA" id="ARBA00023163"/>
    </source>
</evidence>
<keyword evidence="3" id="KW-0804">Transcription</keyword>
<dbReference type="eggNOG" id="COG4753">
    <property type="taxonomic scope" value="Bacteria"/>
</dbReference>
<dbReference type="GO" id="GO:0043565">
    <property type="term" value="F:sequence-specific DNA binding"/>
    <property type="evidence" value="ECO:0007669"/>
    <property type="project" value="InterPro"/>
</dbReference>
<dbReference type="PANTHER" id="PTHR43280:SF28">
    <property type="entry name" value="HTH-TYPE TRANSCRIPTIONAL ACTIVATOR RHAS"/>
    <property type="match status" value="1"/>
</dbReference>
<dbReference type="Proteomes" id="UP000829401">
    <property type="component" value="Chromosome"/>
</dbReference>
<dbReference type="KEGG" id="aaco:K1I37_09595"/>
<evidence type="ECO:0000256" key="1">
    <source>
        <dbReference type="ARBA" id="ARBA00023015"/>
    </source>
</evidence>
<dbReference type="SUPFAM" id="SSF52172">
    <property type="entry name" value="CheY-like"/>
    <property type="match status" value="1"/>
</dbReference>
<dbReference type="InterPro" id="IPR020449">
    <property type="entry name" value="Tscrpt_reg_AraC-type_HTH"/>
</dbReference>
<evidence type="ECO:0000256" key="4">
    <source>
        <dbReference type="PROSITE-ProRule" id="PRU00169"/>
    </source>
</evidence>
<evidence type="ECO:0000313" key="5">
    <source>
        <dbReference type="EMBL" id="UNO50658.1"/>
    </source>
</evidence>
<evidence type="ECO:0000256" key="2">
    <source>
        <dbReference type="ARBA" id="ARBA00023125"/>
    </source>
</evidence>
<dbReference type="Pfam" id="PF12833">
    <property type="entry name" value="HTH_18"/>
    <property type="match status" value="1"/>
</dbReference>
<dbReference type="SUPFAM" id="SSF46689">
    <property type="entry name" value="Homeodomain-like"/>
    <property type="match status" value="2"/>
</dbReference>
<dbReference type="InterPro" id="IPR009057">
    <property type="entry name" value="Homeodomain-like_sf"/>
</dbReference>
<protein>
    <submittedName>
        <fullName evidence="5">AraC family transcriptional regulator</fullName>
    </submittedName>
</protein>
<dbReference type="RefSeq" id="WP_021298359.1">
    <property type="nucleotide sequence ID" value="NZ_AURB01000185.1"/>
</dbReference>
<organism evidence="5 6">
    <name type="scientific">Alicyclobacillus acidoterrestris (strain ATCC 49025 / DSM 3922 / CIP 106132 / NCIMB 13137 / GD3B)</name>
    <dbReference type="NCBI Taxonomy" id="1356854"/>
    <lineage>
        <taxon>Bacteria</taxon>
        <taxon>Bacillati</taxon>
        <taxon>Bacillota</taxon>
        <taxon>Bacilli</taxon>
        <taxon>Bacillales</taxon>
        <taxon>Alicyclobacillaceae</taxon>
        <taxon>Alicyclobacillus</taxon>
    </lineage>
</organism>
<keyword evidence="2" id="KW-0238">DNA-binding</keyword>
<dbReference type="GO" id="GO:0003700">
    <property type="term" value="F:DNA-binding transcription factor activity"/>
    <property type="evidence" value="ECO:0007669"/>
    <property type="project" value="InterPro"/>
</dbReference>
<dbReference type="Pfam" id="PF00072">
    <property type="entry name" value="Response_reg"/>
    <property type="match status" value="1"/>
</dbReference>
<dbReference type="InterPro" id="IPR018060">
    <property type="entry name" value="HTH_AraC"/>
</dbReference>
<dbReference type="InterPro" id="IPR001789">
    <property type="entry name" value="Sig_transdc_resp-reg_receiver"/>
</dbReference>
<reference evidence="6" key="1">
    <citation type="journal article" date="2022" name="G3 (Bethesda)">
        <title>Unveiling the complete genome sequence of Alicyclobacillus acidoterrestris DSM 3922T, a taint-producing strain.</title>
        <authorList>
            <person name="Leonardo I.C."/>
            <person name="Barreto Crespo M.T."/>
            <person name="Gaspar F.B."/>
        </authorList>
    </citation>
    <scope>NUCLEOTIDE SEQUENCE [LARGE SCALE GENOMIC DNA]</scope>
    <source>
        <strain evidence="6">DSM 3922</strain>
    </source>
</reference>
<dbReference type="Gene3D" id="3.40.50.2300">
    <property type="match status" value="1"/>
</dbReference>
<dbReference type="InterPro" id="IPR018062">
    <property type="entry name" value="HTH_AraC-typ_CS"/>
</dbReference>
<dbReference type="eggNOG" id="COG2169">
    <property type="taxonomic scope" value="Bacteria"/>
</dbReference>
<feature type="modified residue" description="4-aspartylphosphate" evidence="4">
    <location>
        <position position="55"/>
    </location>
</feature>
<dbReference type="Gene3D" id="1.10.10.60">
    <property type="entry name" value="Homeodomain-like"/>
    <property type="match status" value="2"/>
</dbReference>
<dbReference type="PROSITE" id="PS00041">
    <property type="entry name" value="HTH_ARAC_FAMILY_1"/>
    <property type="match status" value="1"/>
</dbReference>
<dbReference type="AlphaFoldDB" id="T0CXB5"/>
<dbReference type="PROSITE" id="PS01124">
    <property type="entry name" value="HTH_ARAC_FAMILY_2"/>
    <property type="match status" value="1"/>
</dbReference>
<dbReference type="InterPro" id="IPR011006">
    <property type="entry name" value="CheY-like_superfamily"/>
</dbReference>